<dbReference type="KEGG" id="dwu:DVJ83_16670"/>
<proteinExistence type="predicted"/>
<protein>
    <submittedName>
        <fullName evidence="2">Uncharacterized protein</fullName>
    </submittedName>
</protein>
<organism evidence="2 3">
    <name type="scientific">Deinococcus wulumuqiensis</name>
    <dbReference type="NCBI Taxonomy" id="980427"/>
    <lineage>
        <taxon>Bacteria</taxon>
        <taxon>Thermotogati</taxon>
        <taxon>Deinococcota</taxon>
        <taxon>Deinococci</taxon>
        <taxon>Deinococcales</taxon>
        <taxon>Deinococcaceae</taxon>
        <taxon>Deinococcus</taxon>
    </lineage>
</organism>
<feature type="signal peptide" evidence="1">
    <location>
        <begin position="1"/>
        <end position="17"/>
    </location>
</feature>
<keyword evidence="2" id="KW-0614">Plasmid</keyword>
<reference evidence="2 3" key="1">
    <citation type="submission" date="2018-07" db="EMBL/GenBank/DDBJ databases">
        <title>Complete Genome and Methylome Analysis of Deinococcus wulumuqiensis NEB 479.</title>
        <authorList>
            <person name="Fomenkov A."/>
            <person name="Luyten Y."/>
            <person name="Vincze T."/>
            <person name="Anton B.P."/>
            <person name="Clark T."/>
            <person name="Roberts R.J."/>
            <person name="Morgan R.D."/>
        </authorList>
    </citation>
    <scope>NUCLEOTIDE SEQUENCE [LARGE SCALE GENOMIC DNA]</scope>
    <source>
        <strain evidence="2 3">NEB 479</strain>
        <plasmid evidence="3">Plasmid pdrdi</plasmid>
    </source>
</reference>
<keyword evidence="1" id="KW-0732">Signal</keyword>
<accession>A0A345IM48</accession>
<dbReference type="AlphaFoldDB" id="A0A345IM48"/>
<dbReference type="Proteomes" id="UP000253744">
    <property type="component" value="Plasmid pDrdI"/>
</dbReference>
<dbReference type="EMBL" id="CP031163">
    <property type="protein sequence ID" value="AXH00771.1"/>
    <property type="molecule type" value="Genomic_DNA"/>
</dbReference>
<evidence type="ECO:0000313" key="2">
    <source>
        <dbReference type="EMBL" id="AXH00771.1"/>
    </source>
</evidence>
<sequence length="135" mass="14201">MKRLLLAVTLFWSGVQAQETRPMDVQVTQQTSVALSGEVQLVAGKRQWQAGELEAGAAQATSLVLLPGKGLWFLTFGLSGPEVYTYGEKGDPFPCGGRGNLKAPLELQSGGVSPCVSACTRRSRIATVACCVGGM</sequence>
<name>A0A345IM48_9DEIO</name>
<evidence type="ECO:0000313" key="3">
    <source>
        <dbReference type="Proteomes" id="UP000253744"/>
    </source>
</evidence>
<geneLocation type="plasmid" evidence="3">
    <name>pdrdi</name>
</geneLocation>
<gene>
    <name evidence="2" type="ORF">DVJ83_16670</name>
</gene>
<evidence type="ECO:0000256" key="1">
    <source>
        <dbReference type="SAM" id="SignalP"/>
    </source>
</evidence>
<feature type="chain" id="PRO_5016930318" evidence="1">
    <location>
        <begin position="18"/>
        <end position="135"/>
    </location>
</feature>